<dbReference type="PRINTS" id="PR00723">
    <property type="entry name" value="SUBTILISIN"/>
</dbReference>
<dbReference type="InterPro" id="IPR015500">
    <property type="entry name" value="Peptidase_S8_subtilisin-rel"/>
</dbReference>
<dbReference type="InterPro" id="IPR000209">
    <property type="entry name" value="Peptidase_S8/S53_dom"/>
</dbReference>
<dbReference type="PANTHER" id="PTHR43806">
    <property type="entry name" value="PEPTIDASE S8"/>
    <property type="match status" value="1"/>
</dbReference>
<keyword evidence="2 5" id="KW-0645">Protease</keyword>
<evidence type="ECO:0000256" key="3">
    <source>
        <dbReference type="ARBA" id="ARBA00022801"/>
    </source>
</evidence>
<dbReference type="InterPro" id="IPR050131">
    <property type="entry name" value="Peptidase_S8_subtilisin-like"/>
</dbReference>
<dbReference type="InterPro" id="IPR023827">
    <property type="entry name" value="Peptidase_S8_Asp-AS"/>
</dbReference>
<feature type="domain" description="Peptidase S8/S53" evidence="7">
    <location>
        <begin position="127"/>
        <end position="347"/>
    </location>
</feature>
<feature type="active site" description="Charge relay system" evidence="5">
    <location>
        <position position="329"/>
    </location>
</feature>
<dbReference type="Proteomes" id="UP000813385">
    <property type="component" value="Unassembled WGS sequence"/>
</dbReference>
<keyword evidence="4 5" id="KW-0720">Serine protease</keyword>
<comment type="similarity">
    <text evidence="1 5 6">Belongs to the peptidase S8 family.</text>
</comment>
<evidence type="ECO:0000256" key="1">
    <source>
        <dbReference type="ARBA" id="ARBA00011073"/>
    </source>
</evidence>
<keyword evidence="3 5" id="KW-0378">Hydrolase</keyword>
<dbReference type="SUPFAM" id="SSF52743">
    <property type="entry name" value="Subtilisin-like"/>
    <property type="match status" value="1"/>
</dbReference>
<dbReference type="OrthoDB" id="206201at2759"/>
<comment type="caution">
    <text evidence="8">The sequence shown here is derived from an EMBL/GenBank/DDBJ whole genome shotgun (WGS) entry which is preliminary data.</text>
</comment>
<proteinExistence type="inferred from homology"/>
<dbReference type="PROSITE" id="PS00137">
    <property type="entry name" value="SUBTILASE_HIS"/>
    <property type="match status" value="1"/>
</dbReference>
<dbReference type="SUPFAM" id="SSF54897">
    <property type="entry name" value="Protease propeptides/inhibitors"/>
    <property type="match status" value="1"/>
</dbReference>
<evidence type="ECO:0000256" key="2">
    <source>
        <dbReference type="ARBA" id="ARBA00022670"/>
    </source>
</evidence>
<evidence type="ECO:0000256" key="5">
    <source>
        <dbReference type="PROSITE-ProRule" id="PRU01240"/>
    </source>
</evidence>
<protein>
    <submittedName>
        <fullName evidence="8">Proteinase R</fullName>
    </submittedName>
</protein>
<evidence type="ECO:0000256" key="4">
    <source>
        <dbReference type="ARBA" id="ARBA00022825"/>
    </source>
</evidence>
<dbReference type="PANTHER" id="PTHR43806:SF11">
    <property type="entry name" value="CEREVISIN-RELATED"/>
    <property type="match status" value="1"/>
</dbReference>
<dbReference type="AlphaFoldDB" id="A0A8K0T9Q0"/>
<evidence type="ECO:0000259" key="7">
    <source>
        <dbReference type="Pfam" id="PF00082"/>
    </source>
</evidence>
<keyword evidence="9" id="KW-1185">Reference proteome</keyword>
<dbReference type="Gene3D" id="3.40.50.200">
    <property type="entry name" value="Peptidase S8/S53 domain"/>
    <property type="match status" value="1"/>
</dbReference>
<gene>
    <name evidence="8" type="ORF">B0T11DRAFT_140560</name>
</gene>
<dbReference type="InterPro" id="IPR036852">
    <property type="entry name" value="Peptidase_S8/S53_dom_sf"/>
</dbReference>
<dbReference type="GO" id="GO:0006508">
    <property type="term" value="P:proteolysis"/>
    <property type="evidence" value="ECO:0007669"/>
    <property type="project" value="UniProtKB-KW"/>
</dbReference>
<dbReference type="InterPro" id="IPR034193">
    <property type="entry name" value="PCSK9_ProteinaseK-like"/>
</dbReference>
<dbReference type="InterPro" id="IPR022398">
    <property type="entry name" value="Peptidase_S8_His-AS"/>
</dbReference>
<sequence>MAANIVPGEWIVSLRAYANDAMDDEHSSVIRTRTADPETHFDCDVRCHFKLPELRGYVAKFDDETKAELEALDAVATIEPVQIYRHCTTSSATAMVQADAPWGLARISRRQKVASTGPFQYRYKATGEGTVAYVLDTGITDTHVEFEGRASKGPVFSSSEGVSDGDTDGHGTHVAGTIAGKTYGVAKKAEVVGVKVFNDDKPSPGATNADIIKAIEWVVEEARNHGKPSVINLSLGGGPSDILDRAVASAVRSGVTCVVAAGNSLEPADRGSPSREALAITVGATSIQDASASFSNYGKTVDILAPGVDIKSAWIGESNTETKSINGTSMASPHVAGAVCCLLEREKLEPLLVMPQLLTWADKNKVSGLKERTIDALLQVSDT</sequence>
<feature type="active site" description="Charge relay system" evidence="5">
    <location>
        <position position="136"/>
    </location>
</feature>
<accession>A0A8K0T9Q0</accession>
<evidence type="ECO:0000313" key="9">
    <source>
        <dbReference type="Proteomes" id="UP000813385"/>
    </source>
</evidence>
<dbReference type="EMBL" id="JAGPXD010000007">
    <property type="protein sequence ID" value="KAH7347245.1"/>
    <property type="molecule type" value="Genomic_DNA"/>
</dbReference>
<organism evidence="8 9">
    <name type="scientific">Plectosphaerella cucumerina</name>
    <dbReference type="NCBI Taxonomy" id="40658"/>
    <lineage>
        <taxon>Eukaryota</taxon>
        <taxon>Fungi</taxon>
        <taxon>Dikarya</taxon>
        <taxon>Ascomycota</taxon>
        <taxon>Pezizomycotina</taxon>
        <taxon>Sordariomycetes</taxon>
        <taxon>Hypocreomycetidae</taxon>
        <taxon>Glomerellales</taxon>
        <taxon>Plectosphaerellaceae</taxon>
        <taxon>Plectosphaerella</taxon>
    </lineage>
</organism>
<dbReference type="InterPro" id="IPR023828">
    <property type="entry name" value="Peptidase_S8_Ser-AS"/>
</dbReference>
<dbReference type="CDD" id="cd04077">
    <property type="entry name" value="Peptidases_S8_PCSK9_ProteinaseK_like"/>
    <property type="match status" value="1"/>
</dbReference>
<dbReference type="PROSITE" id="PS00136">
    <property type="entry name" value="SUBTILASE_ASP"/>
    <property type="match status" value="1"/>
</dbReference>
<dbReference type="FunFam" id="3.40.50.200:FF:000007">
    <property type="entry name" value="Subtilisin-like serine protease"/>
    <property type="match status" value="1"/>
</dbReference>
<name>A0A8K0T9Q0_9PEZI</name>
<dbReference type="PROSITE" id="PS51892">
    <property type="entry name" value="SUBTILASE"/>
    <property type="match status" value="1"/>
</dbReference>
<dbReference type="GO" id="GO:0004252">
    <property type="term" value="F:serine-type endopeptidase activity"/>
    <property type="evidence" value="ECO:0007669"/>
    <property type="project" value="UniProtKB-UniRule"/>
</dbReference>
<evidence type="ECO:0000313" key="8">
    <source>
        <dbReference type="EMBL" id="KAH7347245.1"/>
    </source>
</evidence>
<feature type="active site" description="Charge relay system" evidence="5">
    <location>
        <position position="170"/>
    </location>
</feature>
<evidence type="ECO:0000256" key="6">
    <source>
        <dbReference type="RuleBase" id="RU003355"/>
    </source>
</evidence>
<dbReference type="PROSITE" id="PS00138">
    <property type="entry name" value="SUBTILASE_SER"/>
    <property type="match status" value="1"/>
</dbReference>
<reference evidence="8" key="1">
    <citation type="journal article" date="2021" name="Nat. Commun.">
        <title>Genetic determinants of endophytism in the Arabidopsis root mycobiome.</title>
        <authorList>
            <person name="Mesny F."/>
            <person name="Miyauchi S."/>
            <person name="Thiergart T."/>
            <person name="Pickel B."/>
            <person name="Atanasova L."/>
            <person name="Karlsson M."/>
            <person name="Huettel B."/>
            <person name="Barry K.W."/>
            <person name="Haridas S."/>
            <person name="Chen C."/>
            <person name="Bauer D."/>
            <person name="Andreopoulos W."/>
            <person name="Pangilinan J."/>
            <person name="LaButti K."/>
            <person name="Riley R."/>
            <person name="Lipzen A."/>
            <person name="Clum A."/>
            <person name="Drula E."/>
            <person name="Henrissat B."/>
            <person name="Kohler A."/>
            <person name="Grigoriev I.V."/>
            <person name="Martin F.M."/>
            <person name="Hacquard S."/>
        </authorList>
    </citation>
    <scope>NUCLEOTIDE SEQUENCE</scope>
    <source>
        <strain evidence="8">MPI-CAGE-AT-0016</strain>
    </source>
</reference>
<dbReference type="Pfam" id="PF00082">
    <property type="entry name" value="Peptidase_S8"/>
    <property type="match status" value="1"/>
</dbReference>